<proteinExistence type="predicted"/>
<dbReference type="Pfam" id="PF21196">
    <property type="entry name" value="PcrA_UvrD_tudor"/>
    <property type="match status" value="1"/>
</dbReference>
<gene>
    <name evidence="1" type="ORF">J4E00_12175</name>
</gene>
<protein>
    <recommendedName>
        <fullName evidence="3">Nucleoside 2-deoxyribosyltransferase</fullName>
    </recommendedName>
</protein>
<evidence type="ECO:0000313" key="1">
    <source>
        <dbReference type="EMBL" id="MBO2009810.1"/>
    </source>
</evidence>
<keyword evidence="2" id="KW-1185">Reference proteome</keyword>
<evidence type="ECO:0000313" key="2">
    <source>
        <dbReference type="Proteomes" id="UP000664369"/>
    </source>
</evidence>
<evidence type="ECO:0008006" key="3">
    <source>
        <dbReference type="Google" id="ProtNLM"/>
    </source>
</evidence>
<comment type="caution">
    <text evidence="1">The sequence shown here is derived from an EMBL/GenBank/DDBJ whole genome shotgun (WGS) entry which is preliminary data.</text>
</comment>
<dbReference type="EMBL" id="JAGETZ010000004">
    <property type="protein sequence ID" value="MBO2009810.1"/>
    <property type="molecule type" value="Genomic_DNA"/>
</dbReference>
<reference evidence="1 2" key="1">
    <citation type="submission" date="2021-03" db="EMBL/GenBank/DDBJ databases">
        <authorList>
            <person name="Kim M.K."/>
        </authorList>
    </citation>
    <scope>NUCLEOTIDE SEQUENCE [LARGE SCALE GENOMIC DNA]</scope>
    <source>
        <strain evidence="1 2">BT442</strain>
    </source>
</reference>
<dbReference type="Proteomes" id="UP000664369">
    <property type="component" value="Unassembled WGS sequence"/>
</dbReference>
<organism evidence="1 2">
    <name type="scientific">Hymenobacter negativus</name>
    <dbReference type="NCBI Taxonomy" id="2795026"/>
    <lineage>
        <taxon>Bacteria</taxon>
        <taxon>Pseudomonadati</taxon>
        <taxon>Bacteroidota</taxon>
        <taxon>Cytophagia</taxon>
        <taxon>Cytophagales</taxon>
        <taxon>Hymenobacteraceae</taxon>
        <taxon>Hymenobacter</taxon>
    </lineage>
</organism>
<accession>A0ABS3QEY0</accession>
<sequence>MQTEKKTCFIIMPVSDHADYETGHFKRVYEHIIKPACIEAGFEPLRADDVQKSNIIVVDILHKIVNCEMALCDLSSKNPNVLYELGIRQAFDLPVALIKDNVTPRIFDIQGFRDVGYDSTMRVDQVNSAIKQIADAITATYEQHDTKDNSIISLLSITKANISEPVKLSPEMSLMMETLKSINDKILKLEPLIDSQTKHTNTEGHVPNKERIFPFESNTTSFKNDGHVFKLSDTIYHKKFGKGVVTGIQVQQGTHKVEVDFESVGIKVLLSSFVKLGHQPFM</sequence>
<dbReference type="RefSeq" id="WP_208175421.1">
    <property type="nucleotide sequence ID" value="NZ_JAGETZ010000004.1"/>
</dbReference>
<name>A0ABS3QEY0_9BACT</name>